<sequence length="177" mass="20175">MRKIKTLIVASLFVLLTGCSADISEYKDSTPAFNLFEYFDGEVTAWGMVQDYTNKQQRRFKVDIVGSIDGDTLTLVEDFVFDDGELDQRIWKIKRLSDSTYEGEAGDILGSAKGNEVGNALHWVYDFELVVDGSKVTVAFDDWLFRQDERHVFNITSIRKLGFEVGKITLFFQKSDV</sequence>
<keyword evidence="1" id="KW-0449">Lipoprotein</keyword>
<dbReference type="AlphaFoldDB" id="A0A837GD52"/>
<evidence type="ECO:0000313" key="1">
    <source>
        <dbReference type="EMBL" id="KJY77974.1"/>
    </source>
</evidence>
<protein>
    <submittedName>
        <fullName evidence="1">Lipoprotein</fullName>
    </submittedName>
</protein>
<proteinExistence type="predicted"/>
<dbReference type="PROSITE" id="PS51257">
    <property type="entry name" value="PROKAR_LIPOPROTEIN"/>
    <property type="match status" value="1"/>
</dbReference>
<dbReference type="EMBL" id="JXXR01000001">
    <property type="protein sequence ID" value="KJY77974.1"/>
    <property type="molecule type" value="Genomic_DNA"/>
</dbReference>
<accession>A0A837GD52</accession>
<name>A0A837GD52_9VIBR</name>
<dbReference type="Pfam" id="PF12915">
    <property type="entry name" value="DUF3833"/>
    <property type="match status" value="1"/>
</dbReference>
<dbReference type="RefSeq" id="WP_045984901.1">
    <property type="nucleotide sequence ID" value="NZ_CP063051.1"/>
</dbReference>
<dbReference type="InterPro" id="IPR024409">
    <property type="entry name" value="DUF3833"/>
</dbReference>
<comment type="caution">
    <text evidence="1">The sequence shown here is derived from an EMBL/GenBank/DDBJ whole genome shotgun (WGS) entry which is preliminary data.</text>
</comment>
<organism evidence="1">
    <name type="scientific">Vibrio coralliilyticus</name>
    <dbReference type="NCBI Taxonomy" id="190893"/>
    <lineage>
        <taxon>Bacteria</taxon>
        <taxon>Pseudomonadati</taxon>
        <taxon>Pseudomonadota</taxon>
        <taxon>Gammaproteobacteria</taxon>
        <taxon>Vibrionales</taxon>
        <taxon>Vibrionaceae</taxon>
        <taxon>Vibrio</taxon>
    </lineage>
</organism>
<reference evidence="1" key="1">
    <citation type="journal article" date="2015" name="BMC Genomics">
        <title>Genome mining reveals unlocked bioactive potential of marine Gram-negative bacteria.</title>
        <authorList>
            <person name="Machado H."/>
            <person name="Sonnenschein E.C."/>
            <person name="Melchiorsen J."/>
            <person name="Gram L."/>
        </authorList>
    </citation>
    <scope>NUCLEOTIDE SEQUENCE</scope>
    <source>
        <strain evidence="1">S2052</strain>
    </source>
</reference>
<gene>
    <name evidence="1" type="ORF">TW71_02805</name>
</gene>